<dbReference type="PRINTS" id="PR00190">
    <property type="entry name" value="ACTIN"/>
</dbReference>
<accession>A0A2G5SQA2</accession>
<dbReference type="GO" id="GO:0005524">
    <property type="term" value="F:ATP binding"/>
    <property type="evidence" value="ECO:0007669"/>
    <property type="project" value="UniProtKB-KW"/>
</dbReference>
<keyword evidence="5" id="KW-0067">ATP-binding</keyword>
<dbReference type="InterPro" id="IPR004000">
    <property type="entry name" value="Actin"/>
</dbReference>
<reference evidence="9" key="1">
    <citation type="submission" date="2017-10" db="EMBL/GenBank/DDBJ databases">
        <title>Rapid genome shrinkage in a self-fertile nematode reveals novel sperm competition proteins.</title>
        <authorList>
            <person name="Yin D."/>
            <person name="Schwarz E.M."/>
            <person name="Thomas C.G."/>
            <person name="Felde R.L."/>
            <person name="Korf I.F."/>
            <person name="Cutter A.D."/>
            <person name="Schartner C.M."/>
            <person name="Ralston E.J."/>
            <person name="Meyer B.J."/>
            <person name="Haag E.S."/>
        </authorList>
    </citation>
    <scope>NUCLEOTIDE SEQUENCE [LARGE SCALE GENOMIC DNA]</scope>
    <source>
        <strain evidence="9">JU1422</strain>
    </source>
</reference>
<dbReference type="AlphaFoldDB" id="A0A2G5SQA2"/>
<comment type="subcellular location">
    <subcellularLocation>
        <location evidence="1">Cytoplasm</location>
    </subcellularLocation>
</comment>
<keyword evidence="9" id="KW-1185">Reference proteome</keyword>
<dbReference type="InterPro" id="IPR020902">
    <property type="entry name" value="Actin/actin-like_CS"/>
</dbReference>
<dbReference type="SMART" id="SM00268">
    <property type="entry name" value="ACTIN"/>
    <property type="match status" value="1"/>
</dbReference>
<comment type="similarity">
    <text evidence="2 6">Belongs to the actin family.</text>
</comment>
<dbReference type="EMBL" id="PDUG01000006">
    <property type="protein sequence ID" value="PIC17041.1"/>
    <property type="molecule type" value="Genomic_DNA"/>
</dbReference>
<dbReference type="STRING" id="1611254.A0A2G5SQA2"/>
<sequence length="205" mass="23458">MKYPIEQGIVTNWDDMVEIFHHTIYNELRVPPEEHPFLLTEAPLNPKANREKMTEVMFESLGVPAMYVAIQAVLVLYASGRTTGMILDSKDRVTHTVPIYEGYAIPHAIQRLDLAGRHRRHNRSSQMLLIVPTLPKYQNSPLIFSNLSQFSYQSSSPSLRCFLKFKNTLFIVIISVFVNDSEIPNNTLFKFFVLKMCIVELVGGL</sequence>
<evidence type="ECO:0000256" key="2">
    <source>
        <dbReference type="ARBA" id="ARBA00006752"/>
    </source>
</evidence>
<keyword evidence="7" id="KW-0812">Transmembrane</keyword>
<organism evidence="8 9">
    <name type="scientific">Caenorhabditis nigoni</name>
    <dbReference type="NCBI Taxonomy" id="1611254"/>
    <lineage>
        <taxon>Eukaryota</taxon>
        <taxon>Metazoa</taxon>
        <taxon>Ecdysozoa</taxon>
        <taxon>Nematoda</taxon>
        <taxon>Chromadorea</taxon>
        <taxon>Rhabditida</taxon>
        <taxon>Rhabditina</taxon>
        <taxon>Rhabditomorpha</taxon>
        <taxon>Rhabditoidea</taxon>
        <taxon>Rhabditidae</taxon>
        <taxon>Peloderinae</taxon>
        <taxon>Caenorhabditis</taxon>
    </lineage>
</organism>
<keyword evidence="4" id="KW-0547">Nucleotide-binding</keyword>
<dbReference type="Proteomes" id="UP000230233">
    <property type="component" value="Chromosome X"/>
</dbReference>
<evidence type="ECO:0000313" key="8">
    <source>
        <dbReference type="EMBL" id="PIC17041.1"/>
    </source>
</evidence>
<evidence type="ECO:0000256" key="1">
    <source>
        <dbReference type="ARBA" id="ARBA00004496"/>
    </source>
</evidence>
<dbReference type="OrthoDB" id="3057171at2759"/>
<dbReference type="Gene3D" id="3.30.420.40">
    <property type="match status" value="2"/>
</dbReference>
<proteinExistence type="inferred from homology"/>
<dbReference type="Pfam" id="PF00022">
    <property type="entry name" value="Actin"/>
    <property type="match status" value="1"/>
</dbReference>
<dbReference type="SUPFAM" id="SSF53067">
    <property type="entry name" value="Actin-like ATPase domain"/>
    <property type="match status" value="2"/>
</dbReference>
<evidence type="ECO:0000256" key="3">
    <source>
        <dbReference type="ARBA" id="ARBA00022490"/>
    </source>
</evidence>
<evidence type="ECO:0000313" key="9">
    <source>
        <dbReference type="Proteomes" id="UP000230233"/>
    </source>
</evidence>
<keyword evidence="7" id="KW-1133">Transmembrane helix</keyword>
<feature type="transmembrane region" description="Helical" evidence="7">
    <location>
        <begin position="61"/>
        <end position="80"/>
    </location>
</feature>
<keyword evidence="7" id="KW-0472">Membrane</keyword>
<evidence type="ECO:0000256" key="4">
    <source>
        <dbReference type="ARBA" id="ARBA00022741"/>
    </source>
</evidence>
<dbReference type="InterPro" id="IPR043129">
    <property type="entry name" value="ATPase_NBD"/>
</dbReference>
<dbReference type="PROSITE" id="PS01132">
    <property type="entry name" value="ACTINS_ACT_LIKE"/>
    <property type="match status" value="1"/>
</dbReference>
<dbReference type="FunFam" id="3.30.420.40:FF:000050">
    <property type="entry name" value="Actin, alpha skeletal muscle"/>
    <property type="match status" value="1"/>
</dbReference>
<evidence type="ECO:0008006" key="10">
    <source>
        <dbReference type="Google" id="ProtNLM"/>
    </source>
</evidence>
<evidence type="ECO:0000256" key="7">
    <source>
        <dbReference type="SAM" id="Phobius"/>
    </source>
</evidence>
<keyword evidence="3" id="KW-0963">Cytoplasm</keyword>
<gene>
    <name evidence="8" type="primary">Cnig_chr_X.g23426</name>
    <name evidence="8" type="ORF">B9Z55_023426</name>
</gene>
<evidence type="ECO:0000256" key="5">
    <source>
        <dbReference type="ARBA" id="ARBA00022840"/>
    </source>
</evidence>
<name>A0A2G5SQA2_9PELO</name>
<dbReference type="PANTHER" id="PTHR11937">
    <property type="entry name" value="ACTIN"/>
    <property type="match status" value="1"/>
</dbReference>
<dbReference type="GO" id="GO:0005737">
    <property type="term" value="C:cytoplasm"/>
    <property type="evidence" value="ECO:0007669"/>
    <property type="project" value="UniProtKB-SubCell"/>
</dbReference>
<comment type="caution">
    <text evidence="8">The sequence shown here is derived from an EMBL/GenBank/DDBJ whole genome shotgun (WGS) entry which is preliminary data.</text>
</comment>
<evidence type="ECO:0000256" key="6">
    <source>
        <dbReference type="RuleBase" id="RU000487"/>
    </source>
</evidence>
<protein>
    <recommendedName>
        <fullName evidence="10">Actin</fullName>
    </recommendedName>
</protein>